<evidence type="ECO:0000256" key="1">
    <source>
        <dbReference type="SAM" id="Phobius"/>
    </source>
</evidence>
<dbReference type="Pfam" id="PF03473">
    <property type="entry name" value="MOSC"/>
    <property type="match status" value="1"/>
</dbReference>
<organism>
    <name type="scientific">Pediculus humanus subsp. corporis</name>
    <name type="common">Body louse</name>
    <dbReference type="NCBI Taxonomy" id="121224"/>
    <lineage>
        <taxon>Eukaryota</taxon>
        <taxon>Metazoa</taxon>
        <taxon>Ecdysozoa</taxon>
        <taxon>Arthropoda</taxon>
        <taxon>Hexapoda</taxon>
        <taxon>Insecta</taxon>
        <taxon>Pterygota</taxon>
        <taxon>Neoptera</taxon>
        <taxon>Paraneoptera</taxon>
        <taxon>Psocodea</taxon>
        <taxon>Troctomorpha</taxon>
        <taxon>Phthiraptera</taxon>
        <taxon>Anoplura</taxon>
        <taxon>Pediculidae</taxon>
        <taxon>Pediculus</taxon>
    </lineage>
</organism>
<keyword evidence="5" id="KW-1185">Reference proteome</keyword>
<keyword evidence="1" id="KW-0472">Membrane</keyword>
<evidence type="ECO:0000313" key="5">
    <source>
        <dbReference type="Proteomes" id="UP000009046"/>
    </source>
</evidence>
<keyword evidence="1" id="KW-1133">Transmembrane helix</keyword>
<reference evidence="4" key="3">
    <citation type="submission" date="2020-05" db="UniProtKB">
        <authorList>
            <consortium name="EnsemblMetazoa"/>
        </authorList>
    </citation>
    <scope>IDENTIFICATION</scope>
    <source>
        <strain evidence="4">USDA</strain>
    </source>
</reference>
<feature type="domain" description="MOSC" evidence="2">
    <location>
        <begin position="197"/>
        <end position="369"/>
    </location>
</feature>
<dbReference type="AlphaFoldDB" id="E0VCF8"/>
<dbReference type="EMBL" id="DS235053">
    <property type="protein sequence ID" value="EEB11064.1"/>
    <property type="molecule type" value="Genomic_DNA"/>
</dbReference>
<dbReference type="VEuPathDB" id="VectorBase:PHUM086860"/>
<dbReference type="CTD" id="8231625"/>
<dbReference type="InParanoid" id="E0VCF8"/>
<feature type="transmembrane region" description="Helical" evidence="1">
    <location>
        <begin position="37"/>
        <end position="56"/>
    </location>
</feature>
<dbReference type="InterPro" id="IPR011037">
    <property type="entry name" value="Pyrv_Knase-like_insert_dom_sf"/>
</dbReference>
<protein>
    <submittedName>
        <fullName evidence="3 4">Molybdopterin cofactor sulfurase, putative</fullName>
    </submittedName>
</protein>
<sequence>MEKKKKIFQQTKENATIRINYVRIKKVPDYVDNNSKLLTFGTVVTVSGLIYGAWWYNNYIKTKPPKNWFKIGEISELCIYPIKSCKALKPNSFDCTPLGPQYGTLRDRIFGVFDDNGKVISGKAYPRLSQINPKFTGPVVTLSSPDMTTQVEFSLNDIRGGPIKTIDVCIDKMKGWDCGENVAKWLSKCILKEEKGLRLFYYASPEKPKKVNPKITKMTDISNISLTDDDGGYFSESVSYHLISDASTEYLNTRSNGEVISSLNFRPNFVVKGEKLLPFEEDNWEWIKIGKAVFKNISPCTRCIFTTVNPNTGQRSKSMEPLTSMKRYRSLRDPRKRQVMPSPSMGIYLGFRSEYPKIKVSVGDSIYVPET</sequence>
<dbReference type="FunCoup" id="E0VCF8">
    <property type="interactions" value="35"/>
</dbReference>
<reference evidence="3" key="2">
    <citation type="submission" date="2007-04" db="EMBL/GenBank/DDBJ databases">
        <title>The genome of the human body louse.</title>
        <authorList>
            <consortium name="The Human Body Louse Genome Consortium"/>
            <person name="Kirkness E."/>
            <person name="Walenz B."/>
            <person name="Hass B."/>
            <person name="Bruggner R."/>
            <person name="Strausberg R."/>
        </authorList>
    </citation>
    <scope>NUCLEOTIDE SEQUENCE</scope>
    <source>
        <strain evidence="3">USDA</strain>
    </source>
</reference>
<dbReference type="PANTHER" id="PTHR14237:SF19">
    <property type="entry name" value="MITOCHONDRIAL AMIDOXIME REDUCING COMPONENT 1"/>
    <property type="match status" value="1"/>
</dbReference>
<dbReference type="InterPro" id="IPR005303">
    <property type="entry name" value="MOCOS_middle"/>
</dbReference>
<dbReference type="eggNOG" id="KOG2362">
    <property type="taxonomic scope" value="Eukaryota"/>
</dbReference>
<dbReference type="SUPFAM" id="SSF141673">
    <property type="entry name" value="MOSC N-terminal domain-like"/>
    <property type="match status" value="1"/>
</dbReference>
<dbReference type="GO" id="GO:0030170">
    <property type="term" value="F:pyridoxal phosphate binding"/>
    <property type="evidence" value="ECO:0007669"/>
    <property type="project" value="InterPro"/>
</dbReference>
<gene>
    <name evidence="4" type="primary">8231625</name>
    <name evidence="3" type="ORF">Phum_PHUM086860</name>
</gene>
<reference evidence="3" key="1">
    <citation type="submission" date="2007-04" db="EMBL/GenBank/DDBJ databases">
        <title>Annotation of Pediculus humanus corporis strain USDA.</title>
        <authorList>
            <person name="Kirkness E."/>
            <person name="Hannick L."/>
            <person name="Hass B."/>
            <person name="Bruggner R."/>
            <person name="Lawson D."/>
            <person name="Bidwell S."/>
            <person name="Joardar V."/>
            <person name="Caler E."/>
            <person name="Walenz B."/>
            <person name="Inman J."/>
            <person name="Schobel S."/>
            <person name="Galinsky K."/>
            <person name="Amedeo P."/>
            <person name="Strausberg R."/>
        </authorList>
    </citation>
    <scope>NUCLEOTIDE SEQUENCE</scope>
    <source>
        <strain evidence="3">USDA</strain>
    </source>
</reference>
<dbReference type="KEGG" id="phu:Phum_PHUM086860"/>
<dbReference type="EMBL" id="AAZO01001036">
    <property type="status" value="NOT_ANNOTATED_CDS"/>
    <property type="molecule type" value="Genomic_DNA"/>
</dbReference>
<dbReference type="GeneID" id="8231625"/>
<dbReference type="GO" id="GO:0030151">
    <property type="term" value="F:molybdenum ion binding"/>
    <property type="evidence" value="ECO:0007669"/>
    <property type="project" value="InterPro"/>
</dbReference>
<proteinExistence type="predicted"/>
<dbReference type="HOGENOM" id="CLU_028286_6_1_1"/>
<dbReference type="OrthoDB" id="17255at2759"/>
<evidence type="ECO:0000313" key="4">
    <source>
        <dbReference type="EnsemblMetazoa" id="PHUM086860-PA"/>
    </source>
</evidence>
<evidence type="ECO:0000313" key="3">
    <source>
        <dbReference type="EMBL" id="EEB11064.1"/>
    </source>
</evidence>
<dbReference type="OMA" id="WRWVRIG"/>
<dbReference type="EnsemblMetazoa" id="PHUM086860-RA">
    <property type="protein sequence ID" value="PHUM086860-PA"/>
    <property type="gene ID" value="PHUM086860"/>
</dbReference>
<dbReference type="SUPFAM" id="SSF50800">
    <property type="entry name" value="PK beta-barrel domain-like"/>
    <property type="match status" value="1"/>
</dbReference>
<name>E0VCF8_PEDHC</name>
<dbReference type="InterPro" id="IPR005302">
    <property type="entry name" value="MoCF_Sase_C"/>
</dbReference>
<evidence type="ECO:0000259" key="2">
    <source>
        <dbReference type="PROSITE" id="PS51340"/>
    </source>
</evidence>
<dbReference type="PANTHER" id="PTHR14237">
    <property type="entry name" value="MOLYBDOPTERIN COFACTOR SULFURASE MOSC"/>
    <property type="match status" value="1"/>
</dbReference>
<dbReference type="GO" id="GO:0003824">
    <property type="term" value="F:catalytic activity"/>
    <property type="evidence" value="ECO:0007669"/>
    <property type="project" value="InterPro"/>
</dbReference>
<dbReference type="Proteomes" id="UP000009046">
    <property type="component" value="Unassembled WGS sequence"/>
</dbReference>
<accession>E0VCF8</accession>
<dbReference type="PROSITE" id="PS51340">
    <property type="entry name" value="MOSC"/>
    <property type="match status" value="1"/>
</dbReference>
<dbReference type="STRING" id="121224.E0VCF8"/>
<keyword evidence="1" id="KW-0812">Transmembrane</keyword>
<dbReference type="Pfam" id="PF03476">
    <property type="entry name" value="MOSC_N"/>
    <property type="match status" value="1"/>
</dbReference>
<dbReference type="RefSeq" id="XP_002423802.1">
    <property type="nucleotide sequence ID" value="XM_002423757.1"/>
</dbReference>